<evidence type="ECO:0000313" key="2">
    <source>
        <dbReference type="EMBL" id="WVZ95190.1"/>
    </source>
</evidence>
<evidence type="ECO:0000313" key="3">
    <source>
        <dbReference type="Proteomes" id="UP001341281"/>
    </source>
</evidence>
<dbReference type="EMBL" id="CP144753">
    <property type="protein sequence ID" value="WVZ95190.1"/>
    <property type="molecule type" value="Genomic_DNA"/>
</dbReference>
<reference evidence="2 3" key="1">
    <citation type="submission" date="2024-02" db="EMBL/GenBank/DDBJ databases">
        <title>High-quality chromosome-scale genome assembly of Pensacola bahiagrass (Paspalum notatum Flugge var. saurae).</title>
        <authorList>
            <person name="Vega J.M."/>
            <person name="Podio M."/>
            <person name="Orjuela J."/>
            <person name="Siena L.A."/>
            <person name="Pessino S.C."/>
            <person name="Combes M.C."/>
            <person name="Mariac C."/>
            <person name="Albertini E."/>
            <person name="Pupilli F."/>
            <person name="Ortiz J.P.A."/>
            <person name="Leblanc O."/>
        </authorList>
    </citation>
    <scope>NUCLEOTIDE SEQUENCE [LARGE SCALE GENOMIC DNA]</scope>
    <source>
        <strain evidence="2">R1</strain>
        <tissue evidence="2">Leaf</tissue>
    </source>
</reference>
<accession>A0AAQ3UN08</accession>
<dbReference type="AlphaFoldDB" id="A0AAQ3UN08"/>
<gene>
    <name evidence="2" type="ORF">U9M48_040986</name>
</gene>
<sequence>MEGHNKVVLAFVLAVLMAGQLVAEAIVVVEALGGTAIVDGARRLPAVPAARGPRKSALLLPQDEGSQRTTAAGVKEDKAYDMAHARFFIFNLPNDE</sequence>
<protein>
    <submittedName>
        <fullName evidence="2">Uncharacterized protein</fullName>
    </submittedName>
</protein>
<feature type="chain" id="PRO_5043004364" evidence="1">
    <location>
        <begin position="26"/>
        <end position="96"/>
    </location>
</feature>
<proteinExistence type="predicted"/>
<keyword evidence="3" id="KW-1185">Reference proteome</keyword>
<keyword evidence="1" id="KW-0732">Signal</keyword>
<feature type="signal peptide" evidence="1">
    <location>
        <begin position="1"/>
        <end position="25"/>
    </location>
</feature>
<dbReference type="Proteomes" id="UP001341281">
    <property type="component" value="Chromosome 09"/>
</dbReference>
<organism evidence="2 3">
    <name type="scientific">Paspalum notatum var. saurae</name>
    <dbReference type="NCBI Taxonomy" id="547442"/>
    <lineage>
        <taxon>Eukaryota</taxon>
        <taxon>Viridiplantae</taxon>
        <taxon>Streptophyta</taxon>
        <taxon>Embryophyta</taxon>
        <taxon>Tracheophyta</taxon>
        <taxon>Spermatophyta</taxon>
        <taxon>Magnoliopsida</taxon>
        <taxon>Liliopsida</taxon>
        <taxon>Poales</taxon>
        <taxon>Poaceae</taxon>
        <taxon>PACMAD clade</taxon>
        <taxon>Panicoideae</taxon>
        <taxon>Andropogonodae</taxon>
        <taxon>Paspaleae</taxon>
        <taxon>Paspalinae</taxon>
        <taxon>Paspalum</taxon>
    </lineage>
</organism>
<name>A0AAQ3UN08_PASNO</name>
<evidence type="ECO:0000256" key="1">
    <source>
        <dbReference type="SAM" id="SignalP"/>
    </source>
</evidence>